<protein>
    <submittedName>
        <fullName evidence="8">Fur family transcriptional regulator</fullName>
    </submittedName>
</protein>
<dbReference type="Pfam" id="PF01475">
    <property type="entry name" value="FUR"/>
    <property type="match status" value="1"/>
</dbReference>
<keyword evidence="7" id="KW-0479">Metal-binding</keyword>
<dbReference type="AlphaFoldDB" id="M1ZPN7"/>
<dbReference type="Gene3D" id="3.30.1490.190">
    <property type="match status" value="1"/>
</dbReference>
<dbReference type="Gene3D" id="1.10.10.10">
    <property type="entry name" value="Winged helix-like DNA-binding domain superfamily/Winged helix DNA-binding domain"/>
    <property type="match status" value="1"/>
</dbReference>
<reference evidence="8 9" key="2">
    <citation type="submission" date="2013-03" db="EMBL/GenBank/DDBJ databases">
        <title>Diversity in Clostridium botulinum.</title>
        <authorList>
            <person name="Timme R.E."/>
            <person name="Allard M."/>
            <person name="Luo Y."/>
            <person name="Strain E."/>
            <person name="Gonzalez-Escalona N."/>
            <person name="Brown E."/>
        </authorList>
    </citation>
    <scope>NUCLEOTIDE SEQUENCE [LARGE SCALE GENOMIC DNA]</scope>
    <source>
        <strain evidence="8 9">CFSAN001627</strain>
    </source>
</reference>
<dbReference type="InterPro" id="IPR002481">
    <property type="entry name" value="FUR"/>
</dbReference>
<feature type="binding site" evidence="7">
    <location>
        <position position="97"/>
    </location>
    <ligand>
        <name>Zn(2+)</name>
        <dbReference type="ChEBI" id="CHEBI:29105"/>
    </ligand>
</feature>
<dbReference type="InterPro" id="IPR036388">
    <property type="entry name" value="WH-like_DNA-bd_sf"/>
</dbReference>
<comment type="similarity">
    <text evidence="1">Belongs to the Fur family.</text>
</comment>
<organism evidence="8 9">
    <name type="scientific">Clostridium botulinum CFSAN001627</name>
    <dbReference type="NCBI Taxonomy" id="1232189"/>
    <lineage>
        <taxon>Bacteria</taxon>
        <taxon>Bacillati</taxon>
        <taxon>Bacillota</taxon>
        <taxon>Clostridia</taxon>
        <taxon>Eubacteriales</taxon>
        <taxon>Clostridiaceae</taxon>
        <taxon>Clostridium</taxon>
    </lineage>
</organism>
<accession>M1ZPN7</accession>
<keyword evidence="3 7" id="KW-0862">Zinc</keyword>
<dbReference type="SUPFAM" id="SSF46785">
    <property type="entry name" value="Winged helix' DNA-binding domain"/>
    <property type="match status" value="1"/>
</dbReference>
<sequence length="158" mass="18704">YMSTQLDYFKNLIEEKGYKFTFQKKIILKTLMESSIHLNVEEIYNKIKKNNIGIATVYRNLKVFKKLGIVKELNINAVNYYEMKLFSGKPLHIHFKCLKCNSIIDIDNNKLDLEYLKLNRSIEHSEDLEIRDANILFLGLCSRCKEEEKCQDQQSLEE</sequence>
<keyword evidence="2" id="KW-0678">Repressor</keyword>
<keyword evidence="5" id="KW-0238">DNA-binding</keyword>
<feature type="binding site" evidence="7">
    <location>
        <position position="100"/>
    </location>
    <ligand>
        <name>Zn(2+)</name>
        <dbReference type="ChEBI" id="CHEBI:29105"/>
    </ligand>
</feature>
<evidence type="ECO:0000256" key="7">
    <source>
        <dbReference type="PIRSR" id="PIRSR602481-1"/>
    </source>
</evidence>
<dbReference type="GO" id="GO:0045892">
    <property type="term" value="P:negative regulation of DNA-templated transcription"/>
    <property type="evidence" value="ECO:0007669"/>
    <property type="project" value="TreeGrafter"/>
</dbReference>
<name>M1ZPN7_CLOBO</name>
<evidence type="ECO:0000256" key="5">
    <source>
        <dbReference type="ARBA" id="ARBA00023125"/>
    </source>
</evidence>
<keyword evidence="6" id="KW-0804">Transcription</keyword>
<evidence type="ECO:0000256" key="4">
    <source>
        <dbReference type="ARBA" id="ARBA00023015"/>
    </source>
</evidence>
<evidence type="ECO:0000313" key="9">
    <source>
        <dbReference type="Proteomes" id="UP000011944"/>
    </source>
</evidence>
<evidence type="ECO:0000256" key="6">
    <source>
        <dbReference type="ARBA" id="ARBA00023163"/>
    </source>
</evidence>
<evidence type="ECO:0000313" key="8">
    <source>
        <dbReference type="EMBL" id="EKN40596.1"/>
    </source>
</evidence>
<feature type="binding site" evidence="7">
    <location>
        <position position="141"/>
    </location>
    <ligand>
        <name>Zn(2+)</name>
        <dbReference type="ChEBI" id="CHEBI:29105"/>
    </ligand>
</feature>
<evidence type="ECO:0000256" key="3">
    <source>
        <dbReference type="ARBA" id="ARBA00022833"/>
    </source>
</evidence>
<dbReference type="CDD" id="cd07153">
    <property type="entry name" value="Fur_like"/>
    <property type="match status" value="1"/>
</dbReference>
<dbReference type="EMBL" id="AMXI01001139">
    <property type="protein sequence ID" value="EKN40596.1"/>
    <property type="molecule type" value="Genomic_DNA"/>
</dbReference>
<dbReference type="InterPro" id="IPR043135">
    <property type="entry name" value="Fur_C"/>
</dbReference>
<reference evidence="8 9" key="1">
    <citation type="submission" date="2012-10" db="EMBL/GenBank/DDBJ databases">
        <authorList>
            <person name="Strain E.A."/>
            <person name="Brown E."/>
            <person name="Allard M.W."/>
            <person name="Gonzalez-Escalona N."/>
            <person name="Timme R."/>
        </authorList>
    </citation>
    <scope>NUCLEOTIDE SEQUENCE [LARGE SCALE GENOMIC DNA]</scope>
    <source>
        <strain evidence="8 9">CFSAN001627</strain>
    </source>
</reference>
<dbReference type="PANTHER" id="PTHR33202:SF8">
    <property type="entry name" value="PEROXIDE-RESPONSIVE REPRESSOR PERR"/>
    <property type="match status" value="1"/>
</dbReference>
<dbReference type="Proteomes" id="UP000011944">
    <property type="component" value="Unassembled WGS sequence"/>
</dbReference>
<comment type="caution">
    <text evidence="8">The sequence shown here is derived from an EMBL/GenBank/DDBJ whole genome shotgun (WGS) entry which is preliminary data.</text>
</comment>
<dbReference type="GO" id="GO:1900376">
    <property type="term" value="P:regulation of secondary metabolite biosynthetic process"/>
    <property type="evidence" value="ECO:0007669"/>
    <property type="project" value="TreeGrafter"/>
</dbReference>
<gene>
    <name evidence="8" type="ORF">CFSAN001627_18523</name>
</gene>
<dbReference type="InterPro" id="IPR036390">
    <property type="entry name" value="WH_DNA-bd_sf"/>
</dbReference>
<proteinExistence type="inferred from homology"/>
<keyword evidence="4" id="KW-0805">Transcription regulation</keyword>
<evidence type="ECO:0000256" key="2">
    <source>
        <dbReference type="ARBA" id="ARBA00022491"/>
    </source>
</evidence>
<evidence type="ECO:0000256" key="1">
    <source>
        <dbReference type="ARBA" id="ARBA00007957"/>
    </source>
</evidence>
<dbReference type="PATRIC" id="fig|1232189.3.peg.2895"/>
<dbReference type="PANTHER" id="PTHR33202">
    <property type="entry name" value="ZINC UPTAKE REGULATION PROTEIN"/>
    <property type="match status" value="1"/>
</dbReference>
<dbReference type="GO" id="GO:0003700">
    <property type="term" value="F:DNA-binding transcription factor activity"/>
    <property type="evidence" value="ECO:0007669"/>
    <property type="project" value="InterPro"/>
</dbReference>
<dbReference type="GO" id="GO:0000976">
    <property type="term" value="F:transcription cis-regulatory region binding"/>
    <property type="evidence" value="ECO:0007669"/>
    <property type="project" value="TreeGrafter"/>
</dbReference>
<feature type="non-terminal residue" evidence="8">
    <location>
        <position position="1"/>
    </location>
</feature>
<comment type="cofactor">
    <cofactor evidence="7">
        <name>Zn(2+)</name>
        <dbReference type="ChEBI" id="CHEBI:29105"/>
    </cofactor>
    <text evidence="7">Binds 1 zinc ion per subunit.</text>
</comment>
<dbReference type="GO" id="GO:0008270">
    <property type="term" value="F:zinc ion binding"/>
    <property type="evidence" value="ECO:0007669"/>
    <property type="project" value="TreeGrafter"/>
</dbReference>
<feature type="binding site" evidence="7">
    <location>
        <position position="144"/>
    </location>
    <ligand>
        <name>Zn(2+)</name>
        <dbReference type="ChEBI" id="CHEBI:29105"/>
    </ligand>
</feature>